<dbReference type="PRINTS" id="PR00878">
    <property type="entry name" value="CHOLNESTRASE"/>
</dbReference>
<evidence type="ECO:0000313" key="6">
    <source>
        <dbReference type="Proteomes" id="UP000500826"/>
    </source>
</evidence>
<sequence length="830" mass="89348">MHRLRRQVEHQPQLLGGGVGLQLARHGLHHRAEVDGLRPRPVGALFHAVQVQRQVDHAQHAQRSAFDHAHQLVLARVERAPRPQQARHRSDARQRRAQVVAGDAFDLLAHAERLAQRAVLLFELAHQRVEPLALLRLLALLHVGDVREDVAEDDQQGQRGGHARPHPRVQPQPGHRDGDRQQRQVVQVGRAPRQHEVEQQDARVHPQDADQPVVVHRRGEPEQRPEEDRAGRHHRVAAAEDGPGVEHQADDEGAADHADQHAVVEEVVDRERAEQQRAGDREAREDLLPVRLDEAFGELAAVAPAGRFAGGSRRGRGVVQAGLLLCGSLWPGQAGLDWRVSRKTRETSLGHGLHHPETAAGHLRGRRHGDGGVFLGIPFAAPPVGPLRWRPPQPPQPPSGVRDALAFAPDVPQPPPPFTRAPRQDEDSLYLNVWTPAVRPERPLPVLVWIFGGGFMGGSGSDPFYDGRKLAGEGAVVVTVNYRCGLFGFLAHPALGAESPDGVSGNYGLLDQLAALRWVRDHIAAFGGDPGCVTAFGFSAGSASIALLLTSPQAQGLFHRAILQSPGAGRPLATLAEAEQAGLALGDDLAALRALPAQDVLARTALLSPKVRSLTRPRVLRPIHDGWLLPRDEREALRGGHVHPMPLLVGSNVDEGTTLTPGVGGGNAGRVPRPGRRQLRFACDRGRRAVPRLLGPAGAAGGGGHVRRHAVPLRHAAAGARHGAAGAAHRKYVFTRRRPGQPDGPHHGAEVAYVFGNLGAGGEPFDGGDEALSRTMRRARIAFAQSGNPGCRNGKATGPPTTTTVLGDRVEAGSGWRGPQLDFIERYYAG</sequence>
<dbReference type="InterPro" id="IPR029058">
    <property type="entry name" value="AB_hydrolase_fold"/>
</dbReference>
<dbReference type="InterPro" id="IPR000997">
    <property type="entry name" value="Cholinesterase"/>
</dbReference>
<comment type="similarity">
    <text evidence="1">Belongs to the type-B carboxylesterase/lipase family.</text>
</comment>
<dbReference type="InterPro" id="IPR002018">
    <property type="entry name" value="CarbesteraseB"/>
</dbReference>
<evidence type="ECO:0000313" key="5">
    <source>
        <dbReference type="EMBL" id="QJW84724.1"/>
    </source>
</evidence>
<keyword evidence="2" id="KW-0378">Hydrolase</keyword>
<feature type="compositionally biased region" description="Basic and acidic residues" evidence="3">
    <location>
        <begin position="247"/>
        <end position="259"/>
    </location>
</feature>
<evidence type="ECO:0000259" key="4">
    <source>
        <dbReference type="Pfam" id="PF00135"/>
    </source>
</evidence>
<name>A0ABX6P5F5_9BURK</name>
<dbReference type="Proteomes" id="UP000500826">
    <property type="component" value="Chromosome"/>
</dbReference>
<feature type="domain" description="Carboxylesterase type B" evidence="4">
    <location>
        <begin position="357"/>
        <end position="659"/>
    </location>
</feature>
<dbReference type="PANTHER" id="PTHR11559">
    <property type="entry name" value="CARBOXYLESTERASE"/>
    <property type="match status" value="1"/>
</dbReference>
<reference evidence="5 6" key="1">
    <citation type="submission" date="2020-05" db="EMBL/GenBank/DDBJ databases">
        <title>Ramlibacter rhizophilus sp. nov., isolated from rhizosphere soil of national flower Mugunghwa from South Korea.</title>
        <authorList>
            <person name="Zheng-Fei Y."/>
            <person name="Huan T."/>
        </authorList>
    </citation>
    <scope>NUCLEOTIDE SEQUENCE [LARGE SCALE GENOMIC DNA]</scope>
    <source>
        <strain evidence="5 6">H242</strain>
    </source>
</reference>
<feature type="compositionally biased region" description="Basic and acidic residues" evidence="3">
    <location>
        <begin position="217"/>
        <end position="230"/>
    </location>
</feature>
<keyword evidence="6" id="KW-1185">Reference proteome</keyword>
<evidence type="ECO:0000256" key="2">
    <source>
        <dbReference type="ARBA" id="ARBA00022801"/>
    </source>
</evidence>
<dbReference type="SUPFAM" id="SSF53474">
    <property type="entry name" value="alpha/beta-Hydrolases"/>
    <property type="match status" value="1"/>
</dbReference>
<dbReference type="Pfam" id="PF00135">
    <property type="entry name" value="COesterase"/>
    <property type="match status" value="1"/>
</dbReference>
<dbReference type="EMBL" id="CP053418">
    <property type="protein sequence ID" value="QJW84724.1"/>
    <property type="molecule type" value="Genomic_DNA"/>
</dbReference>
<dbReference type="Gene3D" id="3.40.50.1820">
    <property type="entry name" value="alpha/beta hydrolase"/>
    <property type="match status" value="2"/>
</dbReference>
<evidence type="ECO:0000256" key="3">
    <source>
        <dbReference type="SAM" id="MobiDB-lite"/>
    </source>
</evidence>
<dbReference type="InterPro" id="IPR050309">
    <property type="entry name" value="Type-B_Carboxylest/Lipase"/>
</dbReference>
<gene>
    <name evidence="5" type="ORF">HK414_16615</name>
</gene>
<protein>
    <submittedName>
        <fullName evidence="5">Carboxylesterase family protein</fullName>
    </submittedName>
</protein>
<evidence type="ECO:0000256" key="1">
    <source>
        <dbReference type="ARBA" id="ARBA00005964"/>
    </source>
</evidence>
<accession>A0ABX6P5F5</accession>
<feature type="compositionally biased region" description="Basic and acidic residues" evidence="3">
    <location>
        <begin position="193"/>
        <end position="208"/>
    </location>
</feature>
<proteinExistence type="inferred from homology"/>
<feature type="region of interest" description="Disordered" evidence="3">
    <location>
        <begin position="151"/>
        <end position="259"/>
    </location>
</feature>
<organism evidence="5 6">
    <name type="scientific">Ramlibacter terrae</name>
    <dbReference type="NCBI Taxonomy" id="2732511"/>
    <lineage>
        <taxon>Bacteria</taxon>
        <taxon>Pseudomonadati</taxon>
        <taxon>Pseudomonadota</taxon>
        <taxon>Betaproteobacteria</taxon>
        <taxon>Burkholderiales</taxon>
        <taxon>Comamonadaceae</taxon>
        <taxon>Ramlibacter</taxon>
    </lineage>
</organism>